<evidence type="ECO:0000313" key="2">
    <source>
        <dbReference type="EMBL" id="WFR77039.1"/>
    </source>
</evidence>
<evidence type="ECO:0000256" key="1">
    <source>
        <dbReference type="SAM" id="Phobius"/>
    </source>
</evidence>
<name>A0ABY8HWS8_9BURK</name>
<dbReference type="EMBL" id="CP121464">
    <property type="protein sequence ID" value="WFR77039.1"/>
    <property type="molecule type" value="Genomic_DNA"/>
</dbReference>
<dbReference type="Proteomes" id="UP001219584">
    <property type="component" value="Chromosome"/>
</dbReference>
<sequence>MSKQLVKKFKWWWVWQDGMHERWLQEQARQGLHLHASDPLGIRMTFERGAPADMAYRWDFPGVKADPVYTQLFVDGGWERVVDVGGWRCWRKPVVDGKIPEIFTDVPSKVRKYQRSLVLLLVSGLPFFLVVVAPASRHVLLAEPRASAVTGAGLLMLAYAIVKLVQRMRQLRQGRAQ</sequence>
<evidence type="ECO:0000313" key="3">
    <source>
        <dbReference type="Proteomes" id="UP001219584"/>
    </source>
</evidence>
<gene>
    <name evidence="2" type="ORF">P9875_15015</name>
</gene>
<organism evidence="2 3">
    <name type="scientific">Janthinobacterium rivuli</name>
    <dbReference type="NCBI Taxonomy" id="2751478"/>
    <lineage>
        <taxon>Bacteria</taxon>
        <taxon>Pseudomonadati</taxon>
        <taxon>Pseudomonadota</taxon>
        <taxon>Betaproteobacteria</taxon>
        <taxon>Burkholderiales</taxon>
        <taxon>Oxalobacteraceae</taxon>
        <taxon>Janthinobacterium</taxon>
    </lineage>
</organism>
<keyword evidence="1" id="KW-0472">Membrane</keyword>
<feature type="transmembrane region" description="Helical" evidence="1">
    <location>
        <begin position="147"/>
        <end position="165"/>
    </location>
</feature>
<accession>A0ABY8HWS8</accession>
<dbReference type="InterPro" id="IPR021359">
    <property type="entry name" value="DUF2812"/>
</dbReference>
<keyword evidence="3" id="KW-1185">Reference proteome</keyword>
<feature type="transmembrane region" description="Helical" evidence="1">
    <location>
        <begin position="117"/>
        <end position="135"/>
    </location>
</feature>
<keyword evidence="1" id="KW-1133">Transmembrane helix</keyword>
<protein>
    <submittedName>
        <fullName evidence="2">DUF2812 domain-containing protein</fullName>
    </submittedName>
</protein>
<proteinExistence type="predicted"/>
<keyword evidence="1" id="KW-0812">Transmembrane</keyword>
<dbReference type="RefSeq" id="WP_035818530.1">
    <property type="nucleotide sequence ID" value="NZ_CP121464.1"/>
</dbReference>
<reference evidence="2 3" key="1">
    <citation type="submission" date="2023-04" db="EMBL/GenBank/DDBJ databases">
        <title>Nanopore sequencing of Janthinobacterium from water.</title>
        <authorList>
            <person name="Ciuchcinski K."/>
            <person name="Rokowska A."/>
            <person name="Dziewit L."/>
        </authorList>
    </citation>
    <scope>NUCLEOTIDE SEQUENCE [LARGE SCALE GENOMIC DNA]</scope>
    <source>
        <strain evidence="2 3">DEMB2</strain>
    </source>
</reference>
<dbReference type="Pfam" id="PF11193">
    <property type="entry name" value="DUF2812"/>
    <property type="match status" value="1"/>
</dbReference>